<evidence type="ECO:0000256" key="3">
    <source>
        <dbReference type="ARBA" id="ARBA00022448"/>
    </source>
</evidence>
<evidence type="ECO:0000256" key="5">
    <source>
        <dbReference type="ARBA" id="ARBA00022982"/>
    </source>
</evidence>
<keyword evidence="11" id="KW-0676">Redox-active center</keyword>
<dbReference type="RefSeq" id="WP_060533802.1">
    <property type="nucleotide sequence ID" value="NZ_CP013023.1"/>
</dbReference>
<dbReference type="AlphaFoldDB" id="A0A172ZEX7"/>
<evidence type="ECO:0000313" key="14">
    <source>
        <dbReference type="Proteomes" id="UP000078148"/>
    </source>
</evidence>
<dbReference type="STRING" id="1616788.AR543_09330"/>
<reference evidence="14" key="1">
    <citation type="submission" date="2015-10" db="EMBL/GenBank/DDBJ databases">
        <title>Genome of Paenibacillus bovis sp. nov.</title>
        <authorList>
            <person name="Wu Z."/>
            <person name="Gao C."/>
            <person name="Liu Z."/>
            <person name="Zheng H."/>
        </authorList>
    </citation>
    <scope>NUCLEOTIDE SEQUENCE [LARGE SCALE GENOMIC DNA]</scope>
    <source>
        <strain evidence="14">BD3526</strain>
    </source>
</reference>
<keyword evidence="5" id="KW-0249">Electron transport</keyword>
<reference evidence="13 14" key="2">
    <citation type="journal article" date="2016" name="Int. J. Syst. Evol. Microbiol.">
        <title>Paenibacillus bovis sp. nov., isolated from raw yak (Bos grunniens) milk.</title>
        <authorList>
            <person name="Gao C."/>
            <person name="Han J."/>
            <person name="Liu Z."/>
            <person name="Xu X."/>
            <person name="Hang F."/>
            <person name="Wu Z."/>
        </authorList>
    </citation>
    <scope>NUCLEOTIDE SEQUENCE [LARGE SCALE GENOMIC DNA]</scope>
    <source>
        <strain evidence="13 14">BD3526</strain>
    </source>
</reference>
<dbReference type="GO" id="GO:0016020">
    <property type="term" value="C:membrane"/>
    <property type="evidence" value="ECO:0007669"/>
    <property type="project" value="UniProtKB-SubCell"/>
</dbReference>
<evidence type="ECO:0000256" key="9">
    <source>
        <dbReference type="ARBA" id="ARBA00023157"/>
    </source>
</evidence>
<evidence type="ECO:0000256" key="12">
    <source>
        <dbReference type="SAM" id="Phobius"/>
    </source>
</evidence>
<feature type="transmembrane region" description="Helical" evidence="12">
    <location>
        <begin position="45"/>
        <end position="63"/>
    </location>
</feature>
<gene>
    <name evidence="13" type="ORF">AR543_09330</name>
</gene>
<dbReference type="GO" id="GO:0015035">
    <property type="term" value="F:protein-disulfide reductase activity"/>
    <property type="evidence" value="ECO:0007669"/>
    <property type="project" value="InterPro"/>
</dbReference>
<dbReference type="PANTHER" id="PTHR43469">
    <property type="entry name" value="DISULFIDE FORMATION PROTEIN-RELATED"/>
    <property type="match status" value="1"/>
</dbReference>
<organism evidence="13 14">
    <name type="scientific">Paenibacillus bovis</name>
    <dbReference type="NCBI Taxonomy" id="1616788"/>
    <lineage>
        <taxon>Bacteria</taxon>
        <taxon>Bacillati</taxon>
        <taxon>Bacillota</taxon>
        <taxon>Bacilli</taxon>
        <taxon>Bacillales</taxon>
        <taxon>Paenibacillaceae</taxon>
        <taxon>Paenibacillus</taxon>
    </lineage>
</organism>
<keyword evidence="6 12" id="KW-1133">Transmembrane helix</keyword>
<dbReference type="Proteomes" id="UP000078148">
    <property type="component" value="Chromosome"/>
</dbReference>
<feature type="transmembrane region" description="Helical" evidence="12">
    <location>
        <begin position="115"/>
        <end position="137"/>
    </location>
</feature>
<keyword evidence="8 12" id="KW-0472">Membrane</keyword>
<dbReference type="NCBIfam" id="NF002849">
    <property type="entry name" value="PRK03113.1"/>
    <property type="match status" value="1"/>
</dbReference>
<accession>A0A172ZEX7</accession>
<protein>
    <submittedName>
        <fullName evidence="13">Disulfide oxidoreductase</fullName>
    </submittedName>
</protein>
<dbReference type="InterPro" id="IPR003752">
    <property type="entry name" value="DiS_bond_form_DsbB/BdbC"/>
</dbReference>
<feature type="transmembrane region" description="Helical" evidence="12">
    <location>
        <begin position="70"/>
        <end position="89"/>
    </location>
</feature>
<dbReference type="SUPFAM" id="SSF158442">
    <property type="entry name" value="DsbB-like"/>
    <property type="match status" value="1"/>
</dbReference>
<keyword evidence="3" id="KW-0813">Transport</keyword>
<comment type="subcellular location">
    <subcellularLocation>
        <location evidence="1">Membrane</location>
        <topology evidence="1">Multi-pass membrane protein</topology>
    </subcellularLocation>
</comment>
<proteinExistence type="inferred from homology"/>
<evidence type="ECO:0000256" key="6">
    <source>
        <dbReference type="ARBA" id="ARBA00022989"/>
    </source>
</evidence>
<dbReference type="InterPro" id="IPR012187">
    <property type="entry name" value="Disulphide_bond_form_BdbC"/>
</dbReference>
<dbReference type="PIRSF" id="PIRSF036659">
    <property type="entry name" value="BdbC"/>
    <property type="match status" value="1"/>
</dbReference>
<keyword evidence="4 12" id="KW-0812">Transmembrane</keyword>
<dbReference type="HAMAP" id="MF_00287">
    <property type="entry name" value="BdbC"/>
    <property type="match status" value="1"/>
</dbReference>
<dbReference type="InterPro" id="IPR023380">
    <property type="entry name" value="DsbB-like_sf"/>
</dbReference>
<dbReference type="OrthoDB" id="158402at2"/>
<evidence type="ECO:0000313" key="13">
    <source>
        <dbReference type="EMBL" id="ANF96178.1"/>
    </source>
</evidence>
<evidence type="ECO:0000256" key="11">
    <source>
        <dbReference type="ARBA" id="ARBA00023284"/>
    </source>
</evidence>
<dbReference type="Gene3D" id="1.20.1550.10">
    <property type="entry name" value="DsbB-like"/>
    <property type="match status" value="1"/>
</dbReference>
<evidence type="ECO:0000256" key="7">
    <source>
        <dbReference type="ARBA" id="ARBA00023002"/>
    </source>
</evidence>
<name>A0A172ZEX7_9BACL</name>
<evidence type="ECO:0000256" key="10">
    <source>
        <dbReference type="ARBA" id="ARBA00023186"/>
    </source>
</evidence>
<keyword evidence="7" id="KW-0560">Oxidoreductase</keyword>
<keyword evidence="14" id="KW-1185">Reference proteome</keyword>
<sequence length="156" mass="17547">MQTSGFKSFLAKYYLFLAWIVAIVATGGSLYLSDVLKFEPCKLCWFQRIFMYPQVILLGIAAYRSDRRIVGYVLPLSIVGGLIALYHYAEQHIPALARVTPCTTGVPCNQDYFELLGFITIPFMALVAFALIALLLWRGGRAYDEVAEAELAYDEE</sequence>
<evidence type="ECO:0000256" key="2">
    <source>
        <dbReference type="ARBA" id="ARBA00007602"/>
    </source>
</evidence>
<evidence type="ECO:0000256" key="1">
    <source>
        <dbReference type="ARBA" id="ARBA00004141"/>
    </source>
</evidence>
<evidence type="ECO:0000256" key="4">
    <source>
        <dbReference type="ARBA" id="ARBA00022692"/>
    </source>
</evidence>
<dbReference type="PANTHER" id="PTHR43469:SF1">
    <property type="entry name" value="SPBETA PROPHAGE-DERIVED DISULFIDE BOND FORMATION PROTEIN B"/>
    <property type="match status" value="1"/>
</dbReference>
<keyword evidence="10" id="KW-0143">Chaperone</keyword>
<dbReference type="KEGG" id="pbv:AR543_09330"/>
<evidence type="ECO:0000256" key="8">
    <source>
        <dbReference type="ARBA" id="ARBA00023136"/>
    </source>
</evidence>
<dbReference type="Pfam" id="PF02600">
    <property type="entry name" value="DsbB"/>
    <property type="match status" value="1"/>
</dbReference>
<feature type="transmembrane region" description="Helical" evidence="12">
    <location>
        <begin position="12"/>
        <end position="33"/>
    </location>
</feature>
<dbReference type="EMBL" id="CP013023">
    <property type="protein sequence ID" value="ANF96178.1"/>
    <property type="molecule type" value="Genomic_DNA"/>
</dbReference>
<dbReference type="GO" id="GO:0006457">
    <property type="term" value="P:protein folding"/>
    <property type="evidence" value="ECO:0007669"/>
    <property type="project" value="InterPro"/>
</dbReference>
<keyword evidence="9" id="KW-1015">Disulfide bond</keyword>
<comment type="similarity">
    <text evidence="2">Belongs to the DsbB family. BdbC subfamily.</text>
</comment>